<dbReference type="RefSeq" id="WP_105051526.1">
    <property type="nucleotide sequence ID" value="NZ_BMYG01000003.1"/>
</dbReference>
<dbReference type="PANTHER" id="PTHR48100">
    <property type="entry name" value="BROAD-SPECIFICITY PHOSPHATASE YOR283W-RELATED"/>
    <property type="match status" value="1"/>
</dbReference>
<name>A0A2S7USV4_9GAMM</name>
<evidence type="ECO:0000256" key="1">
    <source>
        <dbReference type="ARBA" id="ARBA00023152"/>
    </source>
</evidence>
<dbReference type="SUPFAM" id="SSF53254">
    <property type="entry name" value="Phosphoglycerate mutase-like"/>
    <property type="match status" value="1"/>
</dbReference>
<dbReference type="SMART" id="SM00855">
    <property type="entry name" value="PGAM"/>
    <property type="match status" value="1"/>
</dbReference>
<feature type="binding site" evidence="4">
    <location>
        <begin position="9"/>
        <end position="16"/>
    </location>
    <ligand>
        <name>substrate</name>
    </ligand>
</feature>
<dbReference type="InterPro" id="IPR050275">
    <property type="entry name" value="PGM_Phosphatase"/>
</dbReference>
<feature type="site" description="Transition state stabilizer" evidence="5">
    <location>
        <position position="167"/>
    </location>
</feature>
<feature type="active site" description="Tele-phosphohistidine intermediate" evidence="3">
    <location>
        <position position="10"/>
    </location>
</feature>
<comment type="caution">
    <text evidence="6">The sequence shown here is derived from an EMBL/GenBank/DDBJ whole genome shotgun (WGS) entry which is preliminary data.</text>
</comment>
<dbReference type="OrthoDB" id="9781415at2"/>
<accession>A0A2S7USV4</accession>
<dbReference type="PIRSF" id="PIRSF000709">
    <property type="entry name" value="6PFK_2-Ptase"/>
    <property type="match status" value="1"/>
</dbReference>
<dbReference type="PROSITE" id="PS00175">
    <property type="entry name" value="PG_MUTASE"/>
    <property type="match status" value="1"/>
</dbReference>
<dbReference type="GO" id="GO:0005737">
    <property type="term" value="C:cytoplasm"/>
    <property type="evidence" value="ECO:0007669"/>
    <property type="project" value="TreeGrafter"/>
</dbReference>
<proteinExistence type="predicted"/>
<evidence type="ECO:0000256" key="5">
    <source>
        <dbReference type="PIRSR" id="PIRSR613078-3"/>
    </source>
</evidence>
<dbReference type="EMBL" id="MSCH01000003">
    <property type="protein sequence ID" value="PQJ53054.1"/>
    <property type="molecule type" value="Genomic_DNA"/>
</dbReference>
<evidence type="ECO:0008006" key="8">
    <source>
        <dbReference type="Google" id="ProtNLM"/>
    </source>
</evidence>
<dbReference type="InterPro" id="IPR001345">
    <property type="entry name" value="PG/BPGM_mutase_AS"/>
</dbReference>
<evidence type="ECO:0000256" key="4">
    <source>
        <dbReference type="PIRSR" id="PIRSR613078-2"/>
    </source>
</evidence>
<keyword evidence="1" id="KW-0324">Glycolysis</keyword>
<evidence type="ECO:0000256" key="3">
    <source>
        <dbReference type="PIRSR" id="PIRSR613078-1"/>
    </source>
</evidence>
<dbReference type="Proteomes" id="UP000239007">
    <property type="component" value="Unassembled WGS sequence"/>
</dbReference>
<feature type="active site" description="Proton donor/acceptor" evidence="3">
    <location>
        <position position="83"/>
    </location>
</feature>
<dbReference type="InterPro" id="IPR013078">
    <property type="entry name" value="His_Pase_superF_clade-1"/>
</dbReference>
<protein>
    <recommendedName>
        <fullName evidence="8">Histidine phosphatase family protein</fullName>
    </recommendedName>
</protein>
<evidence type="ECO:0000313" key="7">
    <source>
        <dbReference type="Proteomes" id="UP000239007"/>
    </source>
</evidence>
<dbReference type="PANTHER" id="PTHR48100:SF1">
    <property type="entry name" value="HISTIDINE PHOSPHATASE FAMILY PROTEIN-RELATED"/>
    <property type="match status" value="1"/>
</dbReference>
<dbReference type="GO" id="GO:0016791">
    <property type="term" value="F:phosphatase activity"/>
    <property type="evidence" value="ECO:0007669"/>
    <property type="project" value="TreeGrafter"/>
</dbReference>
<feature type="binding site" evidence="4">
    <location>
        <position position="59"/>
    </location>
    <ligand>
        <name>substrate</name>
    </ligand>
</feature>
<dbReference type="Gene3D" id="3.40.50.1240">
    <property type="entry name" value="Phosphoglycerate mutase-like"/>
    <property type="match status" value="1"/>
</dbReference>
<reference evidence="6 7" key="1">
    <citation type="submission" date="2016-12" db="EMBL/GenBank/DDBJ databases">
        <title>Diversity of luminous bacteria.</title>
        <authorList>
            <person name="Yoshizawa S."/>
            <person name="Kogure K."/>
        </authorList>
    </citation>
    <scope>NUCLEOTIDE SEQUENCE [LARGE SCALE GENOMIC DNA]</scope>
    <source>
        <strain evidence="6 7">SA4-48</strain>
    </source>
</reference>
<gene>
    <name evidence="6" type="ORF">BTO11_04870</name>
</gene>
<keyword evidence="7" id="KW-1185">Reference proteome</keyword>
<dbReference type="CDD" id="cd07067">
    <property type="entry name" value="HP_PGM_like"/>
    <property type="match status" value="1"/>
</dbReference>
<dbReference type="AlphaFoldDB" id="A0A2S7USV4"/>
<keyword evidence="2" id="KW-0413">Isomerase</keyword>
<evidence type="ECO:0000313" key="6">
    <source>
        <dbReference type="EMBL" id="PQJ53054.1"/>
    </source>
</evidence>
<organism evidence="6 7">
    <name type="scientific">Psychrosphaera saromensis</name>
    <dbReference type="NCBI Taxonomy" id="716813"/>
    <lineage>
        <taxon>Bacteria</taxon>
        <taxon>Pseudomonadati</taxon>
        <taxon>Pseudomonadota</taxon>
        <taxon>Gammaproteobacteria</taxon>
        <taxon>Alteromonadales</taxon>
        <taxon>Pseudoalteromonadaceae</taxon>
        <taxon>Psychrosphaera</taxon>
    </lineage>
</organism>
<dbReference type="InterPro" id="IPR029033">
    <property type="entry name" value="His_PPase_superfam"/>
</dbReference>
<evidence type="ECO:0000256" key="2">
    <source>
        <dbReference type="ARBA" id="ARBA00023235"/>
    </source>
</evidence>
<dbReference type="Pfam" id="PF00300">
    <property type="entry name" value="His_Phos_1"/>
    <property type="match status" value="1"/>
</dbReference>
<sequence>MTTNLYLARHGQTQWNKTHRFQGQLDSDLTDAGKLQSAQIAQQLSDIKIELIVSSTLGRAVNSALICQQQLKSPVEHSVELIERNLGHWQGRYIQDIKADKDYPELLQQYTDLTLVDNDSSLNGKHIEVVDGFNKSESAITCAARIYNALETLADEHNGKNILVIFHGEALRCFLAKLGHHSSISAYELFDNGSVFQVTYQHSEKRFNLITS</sequence>